<feature type="domain" description="EamA" evidence="2">
    <location>
        <begin position="118"/>
        <end position="243"/>
    </location>
</feature>
<dbReference type="InterPro" id="IPR037185">
    <property type="entry name" value="EmrE-like"/>
</dbReference>
<keyword evidence="4" id="KW-1185">Reference proteome</keyword>
<dbReference type="Proteomes" id="UP000002016">
    <property type="component" value="Chromosome"/>
</dbReference>
<feature type="transmembrane region" description="Helical" evidence="1">
    <location>
        <begin position="229"/>
        <end position="248"/>
    </location>
</feature>
<feature type="transmembrane region" description="Helical" evidence="1">
    <location>
        <begin position="41"/>
        <end position="57"/>
    </location>
</feature>
<dbReference type="PANTHER" id="PTHR22911">
    <property type="entry name" value="ACYL-MALONYL CONDENSING ENZYME-RELATED"/>
    <property type="match status" value="1"/>
</dbReference>
<gene>
    <name evidence="3" type="ordered locus">Tlet_1695</name>
</gene>
<feature type="domain" description="EamA" evidence="2">
    <location>
        <begin position="6"/>
        <end position="108"/>
    </location>
</feature>
<feature type="transmembrane region" description="Helical" evidence="1">
    <location>
        <begin position="115"/>
        <end position="137"/>
    </location>
</feature>
<sequence length="259" mass="28619">MLIKLVDWNPIAIAGSRSAIAAIVMLIYLRKPRLTWSIDQLLAAFFYAGVVILFVMANKFTTAANAILLQYSAPVYVALLGSWLLKEKANRYDWLTIGLVFSGMILFFLDELDFGNLLGNIFAILSGISFAFMIVFLRRQKKSSTTESVFLGNIFAALFSLPFMTEPLPSLSGFLGIILLGTVQLGISYILYSIAIKHVTALEAILVPVLEPILNPVWVFIATKETPGKWALLGGTVILCSVTCRYAFPVINKKLKLKT</sequence>
<feature type="transmembrane region" description="Helical" evidence="1">
    <location>
        <begin position="204"/>
        <end position="223"/>
    </location>
</feature>
<feature type="transmembrane region" description="Helical" evidence="1">
    <location>
        <begin position="12"/>
        <end position="29"/>
    </location>
</feature>
<reference evidence="3 4" key="1">
    <citation type="submission" date="2007-08" db="EMBL/GenBank/DDBJ databases">
        <title>Complete sequence of Thermotoga lettingae TMO.</title>
        <authorList>
            <consortium name="US DOE Joint Genome Institute"/>
            <person name="Copeland A."/>
            <person name="Lucas S."/>
            <person name="Lapidus A."/>
            <person name="Barry K."/>
            <person name="Glavina del Rio T."/>
            <person name="Dalin E."/>
            <person name="Tice H."/>
            <person name="Pitluck S."/>
            <person name="Foster B."/>
            <person name="Bruce D."/>
            <person name="Schmutz J."/>
            <person name="Larimer F."/>
            <person name="Land M."/>
            <person name="Hauser L."/>
            <person name="Kyrpides N."/>
            <person name="Mikhailova N."/>
            <person name="Nelson K."/>
            <person name="Gogarten J.P."/>
            <person name="Noll K."/>
            <person name="Richardson P."/>
        </authorList>
    </citation>
    <scope>NUCLEOTIDE SEQUENCE [LARGE SCALE GENOMIC DNA]</scope>
    <source>
        <strain evidence="4">ATCC BAA-301 / DSM 14385 / NBRC 107922 / TMO</strain>
    </source>
</reference>
<dbReference type="eggNOG" id="COG0697">
    <property type="taxonomic scope" value="Bacteria"/>
</dbReference>
<dbReference type="PANTHER" id="PTHR22911:SF79">
    <property type="entry name" value="MOBA-LIKE NTP TRANSFERASE DOMAIN-CONTAINING PROTEIN"/>
    <property type="match status" value="1"/>
</dbReference>
<dbReference type="KEGG" id="tle:Tlet_1695"/>
<feature type="transmembrane region" description="Helical" evidence="1">
    <location>
        <begin position="63"/>
        <end position="85"/>
    </location>
</feature>
<dbReference type="GO" id="GO:0016020">
    <property type="term" value="C:membrane"/>
    <property type="evidence" value="ECO:0007669"/>
    <property type="project" value="InterPro"/>
</dbReference>
<keyword evidence="1" id="KW-1133">Transmembrane helix</keyword>
<dbReference type="SUPFAM" id="SSF103481">
    <property type="entry name" value="Multidrug resistance efflux transporter EmrE"/>
    <property type="match status" value="2"/>
</dbReference>
<evidence type="ECO:0000256" key="1">
    <source>
        <dbReference type="SAM" id="Phobius"/>
    </source>
</evidence>
<protein>
    <recommendedName>
        <fullName evidence="2">EamA domain-containing protein</fullName>
    </recommendedName>
</protein>
<keyword evidence="1" id="KW-0812">Transmembrane</keyword>
<keyword evidence="1" id="KW-0472">Membrane</keyword>
<feature type="transmembrane region" description="Helical" evidence="1">
    <location>
        <begin position="149"/>
        <end position="165"/>
    </location>
</feature>
<reference evidence="3 4" key="2">
    <citation type="journal article" date="2009" name="Proc. Natl. Acad. Sci. U.S.A.">
        <title>On the chimeric nature, thermophilic origin, and phylogenetic placement of the Thermotogales.</title>
        <authorList>
            <person name="Zhaxybayeva O."/>
            <person name="Swithers K.S."/>
            <person name="Lapierre P."/>
            <person name="Fournier G.P."/>
            <person name="Bickhart D.M."/>
            <person name="DeBoy R.T."/>
            <person name="Nelson K.E."/>
            <person name="Nesbo C.L."/>
            <person name="Doolittle W.F."/>
            <person name="Gogarten J.P."/>
            <person name="Noll K.M."/>
        </authorList>
    </citation>
    <scope>NUCLEOTIDE SEQUENCE [LARGE SCALE GENOMIC DNA]</scope>
    <source>
        <strain evidence="4">ATCC BAA-301 / DSM 14385 / NBRC 107922 / TMO</strain>
    </source>
</reference>
<dbReference type="AlphaFoldDB" id="A8F7W5"/>
<accession>A8F7W5</accession>
<dbReference type="EMBL" id="CP000812">
    <property type="protein sequence ID" value="ABV34249.1"/>
    <property type="molecule type" value="Genomic_DNA"/>
</dbReference>
<organism evidence="3 4">
    <name type="scientific">Pseudothermotoga lettingae (strain ATCC BAA-301 / DSM 14385 / NBRC 107922 / TMO)</name>
    <name type="common">Thermotoga lettingae</name>
    <dbReference type="NCBI Taxonomy" id="416591"/>
    <lineage>
        <taxon>Bacteria</taxon>
        <taxon>Thermotogati</taxon>
        <taxon>Thermotogota</taxon>
        <taxon>Thermotogae</taxon>
        <taxon>Thermotogales</taxon>
        <taxon>Thermotogaceae</taxon>
        <taxon>Pseudothermotoga</taxon>
    </lineage>
</organism>
<name>A8F7W5_PSELT</name>
<dbReference type="InterPro" id="IPR000620">
    <property type="entry name" value="EamA_dom"/>
</dbReference>
<evidence type="ECO:0000313" key="3">
    <source>
        <dbReference type="EMBL" id="ABV34249.1"/>
    </source>
</evidence>
<feature type="transmembrane region" description="Helical" evidence="1">
    <location>
        <begin position="92"/>
        <end position="109"/>
    </location>
</feature>
<evidence type="ECO:0000313" key="4">
    <source>
        <dbReference type="Proteomes" id="UP000002016"/>
    </source>
</evidence>
<dbReference type="HOGENOM" id="CLU_033863_17_2_0"/>
<evidence type="ECO:0000259" key="2">
    <source>
        <dbReference type="Pfam" id="PF00892"/>
    </source>
</evidence>
<proteinExistence type="predicted"/>
<dbReference type="Pfam" id="PF00892">
    <property type="entry name" value="EamA"/>
    <property type="match status" value="2"/>
</dbReference>
<feature type="transmembrane region" description="Helical" evidence="1">
    <location>
        <begin position="171"/>
        <end position="192"/>
    </location>
</feature>